<feature type="compositionally biased region" description="Basic and acidic residues" evidence="1">
    <location>
        <begin position="1536"/>
        <end position="1550"/>
    </location>
</feature>
<feature type="region of interest" description="Disordered" evidence="1">
    <location>
        <begin position="1480"/>
        <end position="1584"/>
    </location>
</feature>
<feature type="region of interest" description="Disordered" evidence="1">
    <location>
        <begin position="715"/>
        <end position="781"/>
    </location>
</feature>
<reference evidence="2 3" key="1">
    <citation type="journal article" date="2021" name="Elife">
        <title>Chloroplast acquisition without the gene transfer in kleptoplastic sea slugs, Plakobranchus ocellatus.</title>
        <authorList>
            <person name="Maeda T."/>
            <person name="Takahashi S."/>
            <person name="Yoshida T."/>
            <person name="Shimamura S."/>
            <person name="Takaki Y."/>
            <person name="Nagai Y."/>
            <person name="Toyoda A."/>
            <person name="Suzuki Y."/>
            <person name="Arimoto A."/>
            <person name="Ishii H."/>
            <person name="Satoh N."/>
            <person name="Nishiyama T."/>
            <person name="Hasebe M."/>
            <person name="Maruyama T."/>
            <person name="Minagawa J."/>
            <person name="Obokata J."/>
            <person name="Shigenobu S."/>
        </authorList>
    </citation>
    <scope>NUCLEOTIDE SEQUENCE [LARGE SCALE GENOMIC DNA]</scope>
</reference>
<feature type="region of interest" description="Disordered" evidence="1">
    <location>
        <begin position="1810"/>
        <end position="1831"/>
    </location>
</feature>
<evidence type="ECO:0000256" key="1">
    <source>
        <dbReference type="SAM" id="MobiDB-lite"/>
    </source>
</evidence>
<dbReference type="PANTHER" id="PTHR45589:SF1">
    <property type="entry name" value="WD REPEAT DOMAIN 62, ISOFORM G"/>
    <property type="match status" value="1"/>
</dbReference>
<evidence type="ECO:0000313" key="3">
    <source>
        <dbReference type="Proteomes" id="UP000735302"/>
    </source>
</evidence>
<dbReference type="EMBL" id="BLXT01007768">
    <property type="protein sequence ID" value="GFO42212.1"/>
    <property type="molecule type" value="Genomic_DNA"/>
</dbReference>
<feature type="region of interest" description="Disordered" evidence="1">
    <location>
        <begin position="1756"/>
        <end position="1780"/>
    </location>
</feature>
<feature type="compositionally biased region" description="Basic residues" evidence="1">
    <location>
        <begin position="1551"/>
        <end position="1568"/>
    </location>
</feature>
<dbReference type="SUPFAM" id="SSF50978">
    <property type="entry name" value="WD40 repeat-like"/>
    <property type="match status" value="1"/>
</dbReference>
<dbReference type="InterPro" id="IPR015943">
    <property type="entry name" value="WD40/YVTN_repeat-like_dom_sf"/>
</dbReference>
<sequence>MACKLSELAERGDPSYLDDKRAASQDEFVLERVQGLTSTTLHSLASNPVTGWVSFPAACVLVLLDPKTNEQKFIESPSLKNISCCAFTDDGRFVAFSETGMKPHIAIWNLREHKECYKFVADTSIRAIFFHPTYPNIISLGEKESLIVVWDYIKGMRMAACKWQTMPLSLTIPKTGTSLVVCGHRKITLFNISKVNSTSHETNVFEDRKTVLLGKQSEYTFVDVVSGRGKHERTVYTVTSCGYVCEVKLGDILIDKAIKVDTQAFCVRYNTELLFVGCSAGVVKICDPDNLTVTAAVSLSSLLGPSVMPKVGSKVYLDVCTLVVDENEKIVTCVYADCSMHSWQIGTDGEKIVCSALEPVAGTSGAVGYPSSKSNLLRAFIGCCEKNKGGSDFFNKFSMTEQSRPPMQYGGRRVVNENRAWYQNVNAVRFTPDGKDVICGNEEGEIKVYELSTGILRRVIEAHSSQVTCIELMYDDEFQLVCSGGRDRVMFVLNARNDFSLVQVLCDHSAAITAISLVNNKGVLTLVSAAADNVVLIRRAILGGTLRFTITGEISQTNCNRFFFVTSDYIALGGKDCQIKVFKADPVFVSKPVKTINCQKLSPSNVGFKAIDIDPSSSFMAVSQANGNISVYHLQTGQPVASLPLQSDIYSIQFTADLKYMVSSTSNGCDLVWRLPERMTEFMRAKQEKTYQIETNKEVTYETYMSCVKVCKESEDDEESSDQHSNKPPDQDRPALLHQRRTSSGSQQRNNPKRPHHVDGEGIHHGHVAQNSSNHNSEWDRTPSIDSISILDNYNSSPVVQESMCVDGETGNKIEEHERGRRSCSTCYSESVLSCSMCTHSVSTTTHTSCCSVAASYSTTSIPDGGHARTGEGHNLRFYCGDNHELFNQVIEESQCIKIGPFREKCQQEDCNKRVAKKTALVEDHKLSSDEKQTGFNSLNHKQAGAGEQREVDEMNNEKVVAASLRKTCTEAVNSLKGRGGTKSDGMLKIRNEVMSETDNLNCDVKRTEHRHLSDLRLQAPHDVSQNSDSNNFAGPRLHESRCPLSKKILEKASFYEGLMKSGLRSFRRITTNSPTRQHTAAVKDAVRSLSQRRSGAQHRVVSKERRSSSACCRKITDKCEDILKDWTPLTTPECSNTSSNITNLVPSCSSTHLDLCTSSRLIQGRGPRVRVETSFERIARDRRCSPSPNIDVSQALEFDVKQNLLDNDWVVKPYSEATHEESESFQTDFEEEMVSAEDFIPCLEVDNKVCCQEDQEDSRTTLFNCAAGENDKLPHQISPLNTFQTREEVEKKEREKEAQKESIIFNCEGNKKFEDIDLAVSSEVNELEEKLTSTLKSVHENEQTLKQGVVSEHQSVLAQLEQEGFTVPEKYHNALRSCMQLSNSQETFATLRVDTNDLELMAFLSHALKKKLVAVGLVGLSCNEIDKLLNTGVPSQGSGSSEEVEVKKPAEITETEHLDSLNECPVLQAKAENTIALADEKTESQKSHPTELGIRDHGRETGDPDTCHQAEKFGASEEEVCSGNEHGTNDPKLGLQEDRQRSPMGDIKRRMYKSIRNRLSHAKKSLRNRSSNKNSLESDSEQSFDYENKGLVQEGGRFGWCGDLSQINIYIKKESSSNENLFEQDSNKGLKKRVDANEHESIYENLSLTQNSHQYKEQKQGKGYTSPKGIEKKLEGHQVKTVSEQCSAMQAITEAEATRYNRRSRSSPVTFPTVVQCTVSEMQSKRPSSPQTMMTCEQAGEESVLSRAENLTSKVSKEMSSENHCSESDSGVEAESHKEKRIADIFLDQDEYLRKLKEVRENFERSIQALSEERKSRQAAEERERILVRK</sequence>
<evidence type="ECO:0000313" key="2">
    <source>
        <dbReference type="EMBL" id="GFO42212.1"/>
    </source>
</evidence>
<dbReference type="GO" id="GO:0016301">
    <property type="term" value="F:kinase activity"/>
    <property type="evidence" value="ECO:0007669"/>
    <property type="project" value="UniProtKB-KW"/>
</dbReference>
<feature type="region of interest" description="Disordered" evidence="1">
    <location>
        <begin position="1647"/>
        <end position="1669"/>
    </location>
</feature>
<organism evidence="2 3">
    <name type="scientific">Plakobranchus ocellatus</name>
    <dbReference type="NCBI Taxonomy" id="259542"/>
    <lineage>
        <taxon>Eukaryota</taxon>
        <taxon>Metazoa</taxon>
        <taxon>Spiralia</taxon>
        <taxon>Lophotrochozoa</taxon>
        <taxon>Mollusca</taxon>
        <taxon>Gastropoda</taxon>
        <taxon>Heterobranchia</taxon>
        <taxon>Euthyneura</taxon>
        <taxon>Panpulmonata</taxon>
        <taxon>Sacoglossa</taxon>
        <taxon>Placobranchoidea</taxon>
        <taxon>Plakobranchidae</taxon>
        <taxon>Plakobranchus</taxon>
    </lineage>
</organism>
<dbReference type="Proteomes" id="UP000735302">
    <property type="component" value="Unassembled WGS sequence"/>
</dbReference>
<accession>A0AAV4DD83</accession>
<keyword evidence="2" id="KW-0808">Transferase</keyword>
<dbReference type="InterPro" id="IPR036322">
    <property type="entry name" value="WD40_repeat_dom_sf"/>
</dbReference>
<feature type="compositionally biased region" description="Basic and acidic residues" evidence="1">
    <location>
        <begin position="1480"/>
        <end position="1516"/>
    </location>
</feature>
<comment type="caution">
    <text evidence="2">The sequence shown here is derived from an EMBL/GenBank/DDBJ whole genome shotgun (WGS) entry which is preliminary data.</text>
</comment>
<dbReference type="SMART" id="SM00320">
    <property type="entry name" value="WD40"/>
    <property type="match status" value="8"/>
</dbReference>
<dbReference type="Gene3D" id="2.130.10.10">
    <property type="entry name" value="YVTN repeat-like/Quinoprotein amine dehydrogenase"/>
    <property type="match status" value="2"/>
</dbReference>
<dbReference type="PANTHER" id="PTHR45589">
    <property type="entry name" value="WD REPEAT DOMAIN 62, ISOFORM G"/>
    <property type="match status" value="1"/>
</dbReference>
<dbReference type="GO" id="GO:0007099">
    <property type="term" value="P:centriole replication"/>
    <property type="evidence" value="ECO:0007669"/>
    <property type="project" value="TreeGrafter"/>
</dbReference>
<feature type="compositionally biased region" description="Basic and acidic residues" evidence="1">
    <location>
        <begin position="1756"/>
        <end position="1768"/>
    </location>
</feature>
<dbReference type="InterPro" id="IPR052779">
    <property type="entry name" value="WDR62"/>
</dbReference>
<gene>
    <name evidence="2" type="ORF">PoB_006871700</name>
</gene>
<feature type="compositionally biased region" description="Basic and acidic residues" evidence="1">
    <location>
        <begin position="1812"/>
        <end position="1831"/>
    </location>
</feature>
<dbReference type="InterPro" id="IPR001680">
    <property type="entry name" value="WD40_rpt"/>
</dbReference>
<keyword evidence="3" id="KW-1185">Reference proteome</keyword>
<protein>
    <submittedName>
        <fullName evidence="2">Mitogen-activated protein kinase-binding protein</fullName>
    </submittedName>
</protein>
<keyword evidence="2" id="KW-0418">Kinase</keyword>
<proteinExistence type="predicted"/>
<name>A0AAV4DD83_9GAST</name>
<dbReference type="SUPFAM" id="SSF101908">
    <property type="entry name" value="Putative isomerase YbhE"/>
    <property type="match status" value="1"/>
</dbReference>
<dbReference type="GO" id="GO:0072686">
    <property type="term" value="C:mitotic spindle"/>
    <property type="evidence" value="ECO:0007669"/>
    <property type="project" value="TreeGrafter"/>
</dbReference>
<dbReference type="Pfam" id="PF00400">
    <property type="entry name" value="WD40"/>
    <property type="match status" value="1"/>
</dbReference>
<feature type="compositionally biased region" description="Basic and acidic residues" evidence="1">
    <location>
        <begin position="721"/>
        <end position="735"/>
    </location>
</feature>